<dbReference type="EMBL" id="FZNN01000013">
    <property type="protein sequence ID" value="SNR62910.1"/>
    <property type="molecule type" value="Genomic_DNA"/>
</dbReference>
<dbReference type="Proteomes" id="UP000198417">
    <property type="component" value="Unassembled WGS sequence"/>
</dbReference>
<gene>
    <name evidence="1" type="ORF">SAMN06265370_11361</name>
</gene>
<protein>
    <submittedName>
        <fullName evidence="1">Uncharacterized protein</fullName>
    </submittedName>
</protein>
<evidence type="ECO:0000313" key="2">
    <source>
        <dbReference type="Proteomes" id="UP000198417"/>
    </source>
</evidence>
<keyword evidence="2" id="KW-1185">Reference proteome</keyword>
<reference evidence="1 2" key="1">
    <citation type="submission" date="2017-06" db="EMBL/GenBank/DDBJ databases">
        <authorList>
            <person name="Kim H.J."/>
            <person name="Triplett B.A."/>
        </authorList>
    </citation>
    <scope>NUCLEOTIDE SEQUENCE [LARGE SCALE GENOMIC DNA]</scope>
    <source>
        <strain evidence="1 2">DSM 29052</strain>
    </source>
</reference>
<evidence type="ECO:0000313" key="1">
    <source>
        <dbReference type="EMBL" id="SNR62910.1"/>
    </source>
</evidence>
<sequence>MPLVLLRQCRMIIYKARPKLLRAKQSLPRGAQVV</sequence>
<organism evidence="1 2">
    <name type="scientific">Puniceibacterium sediminis</name>
    <dbReference type="NCBI Taxonomy" id="1608407"/>
    <lineage>
        <taxon>Bacteria</taxon>
        <taxon>Pseudomonadati</taxon>
        <taxon>Pseudomonadota</taxon>
        <taxon>Alphaproteobacteria</taxon>
        <taxon>Rhodobacterales</taxon>
        <taxon>Paracoccaceae</taxon>
        <taxon>Puniceibacterium</taxon>
    </lineage>
</organism>
<proteinExistence type="predicted"/>
<name>A0A238XW46_9RHOB</name>
<accession>A0A238XW46</accession>
<dbReference type="AlphaFoldDB" id="A0A238XW46"/>